<name>A0A6L5WL94_9BACT</name>
<sequence length="579" mass="62590">MTDTSVGIAIGIIIKGLNNISKANEKFKQMSDNLAKTGRDVTMLNKKIANINKVGINIKAHKSNISNEFSNITETIAKFGAVAVPVKFAMDFESSMVDVKKYVEFESEEQFKQMGKDIKALSAQLGVNFSEISAIAASGGQQGLKASEIMDYTKLVSKFGVAFDMSGRDAGDAAAYVMNNFKLSVKELEKLGNQMNFLDDKMSMVKSNDLFNILNRTSSNANILGLSADGAAALGATMLSIGKAPEVASTALNSMFNKLANLDGQAPKFHKALEKMGMDALYLKNALKKDANLAVKEFLNAITKLDDDSKMGVLTDMFGREFSDDIGALSTNADILNKAFDLIKQDSSKSLDEALNLKLKTAKSGFERLKSSVVNFGITIGNAFLPIANILSQYLAKITNFIDTIANKAPVVAKTIFGVVGGFLAFGAIASVLRIVTAGLMIVFNNIRFLYNAIIFFTNALNLNKIAVFAYKASLNALKFTISGVSKAFKFLVVGIRAVSIAIISNPIGLILGGIALVAGGIIYNWDKVKAWFLAFVEWMKPIFEPVINSIKNSFSPLISFFKTLIDGIKAIFLPFFSG</sequence>
<accession>A0A6L5WL94</accession>
<dbReference type="Proteomes" id="UP000476338">
    <property type="component" value="Unassembled WGS sequence"/>
</dbReference>
<reference evidence="4 5" key="2">
    <citation type="submission" date="2020-03" db="EMBL/GenBank/DDBJ databases">
        <title>Campylobacter portucalensis sp. nov., a new species of Campylobacter isolated from the reproductive tract of bulls.</title>
        <authorList>
            <person name="Silva M.F."/>
            <person name="Pereira G."/>
            <person name="Carneiro C."/>
            <person name="Hemphill A."/>
            <person name="Mateus L."/>
            <person name="Lopes-Da-Costa L."/>
            <person name="Silva E."/>
        </authorList>
    </citation>
    <scope>NUCLEOTIDE SEQUENCE [LARGE SCALE GENOMIC DNA]</scope>
    <source>
        <strain evidence="4 5">FMV-PI01</strain>
    </source>
</reference>
<dbReference type="InterPro" id="IPR010090">
    <property type="entry name" value="Phage_tape_meas"/>
</dbReference>
<keyword evidence="2" id="KW-0472">Membrane</keyword>
<dbReference type="EMBL" id="VWSJ01000014">
    <property type="protein sequence ID" value="MSN96481.1"/>
    <property type="molecule type" value="Genomic_DNA"/>
</dbReference>
<dbReference type="RefSeq" id="WP_154570753.1">
    <property type="nucleotide sequence ID" value="NZ_VWSJ01000014.1"/>
</dbReference>
<feature type="transmembrane region" description="Helical" evidence="2">
    <location>
        <begin position="373"/>
        <end position="396"/>
    </location>
</feature>
<evidence type="ECO:0000313" key="5">
    <source>
        <dbReference type="Proteomes" id="UP000476338"/>
    </source>
</evidence>
<feature type="transmembrane region" description="Helical" evidence="2">
    <location>
        <begin position="416"/>
        <end position="437"/>
    </location>
</feature>
<keyword evidence="5" id="KW-1185">Reference proteome</keyword>
<comment type="caution">
    <text evidence="4">The sequence shown here is derived from an EMBL/GenBank/DDBJ whole genome shotgun (WGS) entry which is preliminary data.</text>
</comment>
<feature type="transmembrane region" description="Helical" evidence="2">
    <location>
        <begin position="449"/>
        <end position="471"/>
    </location>
</feature>
<feature type="domain" description="Phage tail tape measure protein" evidence="3">
    <location>
        <begin position="116"/>
        <end position="319"/>
    </location>
</feature>
<organism evidence="4 5">
    <name type="scientific">Campylobacter portucalensis</name>
    <dbReference type="NCBI Taxonomy" id="2608384"/>
    <lineage>
        <taxon>Bacteria</taxon>
        <taxon>Pseudomonadati</taxon>
        <taxon>Campylobacterota</taxon>
        <taxon>Epsilonproteobacteria</taxon>
        <taxon>Campylobacterales</taxon>
        <taxon>Campylobacteraceae</taxon>
        <taxon>Campylobacter</taxon>
    </lineage>
</organism>
<protein>
    <submittedName>
        <fullName evidence="4">Phage tail tape measure protein</fullName>
    </submittedName>
</protein>
<evidence type="ECO:0000256" key="1">
    <source>
        <dbReference type="ARBA" id="ARBA00022612"/>
    </source>
</evidence>
<evidence type="ECO:0000259" key="3">
    <source>
        <dbReference type="Pfam" id="PF10145"/>
    </source>
</evidence>
<gene>
    <name evidence="4" type="ORF">F1B92_04750</name>
</gene>
<dbReference type="AlphaFoldDB" id="A0A6L5WL94"/>
<dbReference type="PANTHER" id="PTHR37813">
    <property type="entry name" value="FELS-2 PROPHAGE PROTEIN"/>
    <property type="match status" value="1"/>
</dbReference>
<reference evidence="4 5" key="1">
    <citation type="submission" date="2019-09" db="EMBL/GenBank/DDBJ databases">
        <authorList>
            <person name="Silva M."/>
            <person name="Pereira G."/>
            <person name="Lopes-Da-Costa L."/>
            <person name="Silva E."/>
        </authorList>
    </citation>
    <scope>NUCLEOTIDE SEQUENCE [LARGE SCALE GENOMIC DNA]</scope>
    <source>
        <strain evidence="4 5">FMV-PI01</strain>
    </source>
</reference>
<dbReference type="NCBIfam" id="TIGR01760">
    <property type="entry name" value="tape_meas_TP901"/>
    <property type="match status" value="1"/>
</dbReference>
<evidence type="ECO:0000313" key="4">
    <source>
        <dbReference type="EMBL" id="MSN96481.1"/>
    </source>
</evidence>
<keyword evidence="2" id="KW-1133">Transmembrane helix</keyword>
<evidence type="ECO:0000256" key="2">
    <source>
        <dbReference type="SAM" id="Phobius"/>
    </source>
</evidence>
<keyword evidence="2" id="KW-0812">Transmembrane</keyword>
<feature type="transmembrane region" description="Helical" evidence="2">
    <location>
        <begin position="491"/>
        <end position="524"/>
    </location>
</feature>
<dbReference type="Pfam" id="PF10145">
    <property type="entry name" value="PhageMin_Tail"/>
    <property type="match status" value="1"/>
</dbReference>
<keyword evidence="1" id="KW-1188">Viral release from host cell</keyword>
<proteinExistence type="predicted"/>
<dbReference type="PANTHER" id="PTHR37813:SF1">
    <property type="entry name" value="FELS-2 PROPHAGE PROTEIN"/>
    <property type="match status" value="1"/>
</dbReference>